<dbReference type="EMBL" id="GBRH01278531">
    <property type="protein sequence ID" value="JAD19364.1"/>
    <property type="molecule type" value="Transcribed_RNA"/>
</dbReference>
<dbReference type="AlphaFoldDB" id="A0A0A8XZD0"/>
<organism evidence="1">
    <name type="scientific">Arundo donax</name>
    <name type="common">Giant reed</name>
    <name type="synonym">Donax arundinaceus</name>
    <dbReference type="NCBI Taxonomy" id="35708"/>
    <lineage>
        <taxon>Eukaryota</taxon>
        <taxon>Viridiplantae</taxon>
        <taxon>Streptophyta</taxon>
        <taxon>Embryophyta</taxon>
        <taxon>Tracheophyta</taxon>
        <taxon>Spermatophyta</taxon>
        <taxon>Magnoliopsida</taxon>
        <taxon>Liliopsida</taxon>
        <taxon>Poales</taxon>
        <taxon>Poaceae</taxon>
        <taxon>PACMAD clade</taxon>
        <taxon>Arundinoideae</taxon>
        <taxon>Arundineae</taxon>
        <taxon>Arundo</taxon>
    </lineage>
</organism>
<reference evidence="1" key="1">
    <citation type="submission" date="2014-09" db="EMBL/GenBank/DDBJ databases">
        <authorList>
            <person name="Magalhaes I.L.F."/>
            <person name="Oliveira U."/>
            <person name="Santos F.R."/>
            <person name="Vidigal T.H.D.A."/>
            <person name="Brescovit A.D."/>
            <person name="Santos A.J."/>
        </authorList>
    </citation>
    <scope>NUCLEOTIDE SEQUENCE</scope>
    <source>
        <tissue evidence="1">Shoot tissue taken approximately 20 cm above the soil surface</tissue>
    </source>
</reference>
<accession>A0A0A8XZD0</accession>
<reference evidence="1" key="2">
    <citation type="journal article" date="2015" name="Data Brief">
        <title>Shoot transcriptome of the giant reed, Arundo donax.</title>
        <authorList>
            <person name="Barrero R.A."/>
            <person name="Guerrero F.D."/>
            <person name="Moolhuijzen P."/>
            <person name="Goolsby J.A."/>
            <person name="Tidwell J."/>
            <person name="Bellgard S.E."/>
            <person name="Bellgard M.I."/>
        </authorList>
    </citation>
    <scope>NUCLEOTIDE SEQUENCE</scope>
    <source>
        <tissue evidence="1">Shoot tissue taken approximately 20 cm above the soil surface</tissue>
    </source>
</reference>
<evidence type="ECO:0000313" key="1">
    <source>
        <dbReference type="EMBL" id="JAD19364.1"/>
    </source>
</evidence>
<name>A0A0A8XZD0_ARUDO</name>
<proteinExistence type="predicted"/>
<protein>
    <submittedName>
        <fullName evidence="1">Uncharacterized protein</fullName>
    </submittedName>
</protein>
<sequence>MSCKKQTWSTGKQSILFRVDPDTKQNIKANSRTSYIAQYTMWLD</sequence>